<dbReference type="RefSeq" id="WP_008990368.1">
    <property type="nucleotide sequence ID" value="NZ_AMSG01000002.1"/>
</dbReference>
<evidence type="ECO:0000256" key="1">
    <source>
        <dbReference type="SAM" id="Phobius"/>
    </source>
</evidence>
<name>K2PY57_9FLAO</name>
<keyword evidence="1" id="KW-0472">Membrane</keyword>
<evidence type="ECO:0000313" key="2">
    <source>
        <dbReference type="EMBL" id="EKF56349.1"/>
    </source>
</evidence>
<proteinExistence type="predicted"/>
<dbReference type="EMBL" id="AMSG01000002">
    <property type="protein sequence ID" value="EKF56349.1"/>
    <property type="molecule type" value="Genomic_DNA"/>
</dbReference>
<gene>
    <name evidence="2" type="ORF">I215_02463</name>
</gene>
<dbReference type="STRING" id="555500.I215_02463"/>
<keyword evidence="1" id="KW-0812">Transmembrane</keyword>
<protein>
    <submittedName>
        <fullName evidence="2">Uncharacterized protein</fullName>
    </submittedName>
</protein>
<organism evidence="2 3">
    <name type="scientific">Galbibacter marinus</name>
    <dbReference type="NCBI Taxonomy" id="555500"/>
    <lineage>
        <taxon>Bacteria</taxon>
        <taxon>Pseudomonadati</taxon>
        <taxon>Bacteroidota</taxon>
        <taxon>Flavobacteriia</taxon>
        <taxon>Flavobacteriales</taxon>
        <taxon>Flavobacteriaceae</taxon>
        <taxon>Galbibacter</taxon>
    </lineage>
</organism>
<dbReference type="Proteomes" id="UP000007364">
    <property type="component" value="Unassembled WGS sequence"/>
</dbReference>
<dbReference type="AlphaFoldDB" id="K2PY57"/>
<comment type="caution">
    <text evidence="2">The sequence shown here is derived from an EMBL/GenBank/DDBJ whole genome shotgun (WGS) entry which is preliminary data.</text>
</comment>
<dbReference type="OrthoDB" id="1448061at2"/>
<reference evidence="2 3" key="1">
    <citation type="journal article" date="2012" name="J. Bacteriol.">
        <title>Genome Sequence of Galbibacter marinum Type Strain ck-I2-15.</title>
        <authorList>
            <person name="Lai Q."/>
            <person name="Li C."/>
            <person name="Shao Z."/>
        </authorList>
    </citation>
    <scope>NUCLEOTIDE SEQUENCE [LARGE SCALE GENOMIC DNA]</scope>
    <source>
        <strain evidence="3">ck-I2-15</strain>
    </source>
</reference>
<keyword evidence="3" id="KW-1185">Reference proteome</keyword>
<keyword evidence="1" id="KW-1133">Transmembrane helix</keyword>
<accession>K2PY57</accession>
<feature type="transmembrane region" description="Helical" evidence="1">
    <location>
        <begin position="31"/>
        <end position="49"/>
    </location>
</feature>
<evidence type="ECO:0000313" key="3">
    <source>
        <dbReference type="Proteomes" id="UP000007364"/>
    </source>
</evidence>
<sequence length="72" mass="8131">MRLFAIICIVIGAAIIFISDGRTSYDGYLKIIGFIFLMFGLYKCTKFWVQDSSQEGAKEDDSDDHQDLASKN</sequence>